<evidence type="ECO:0000256" key="1">
    <source>
        <dbReference type="SAM" id="MobiDB-lite"/>
    </source>
</evidence>
<proteinExistence type="predicted"/>
<evidence type="ECO:0000313" key="2">
    <source>
        <dbReference type="EMBL" id="MEB3048745.1"/>
    </source>
</evidence>
<dbReference type="EMBL" id="JAYJJT010000003">
    <property type="protein sequence ID" value="MEB3048745.1"/>
    <property type="molecule type" value="Genomic_DNA"/>
</dbReference>
<feature type="compositionally biased region" description="Basic and acidic residues" evidence="1">
    <location>
        <begin position="1"/>
        <end position="10"/>
    </location>
</feature>
<accession>A0ABU5YG19</accession>
<comment type="caution">
    <text evidence="2">The sequence shown here is derived from an EMBL/GenBank/DDBJ whole genome shotgun (WGS) entry which is preliminary data.</text>
</comment>
<sequence length="65" mass="7039">MTNAEERPPTDDVPEADLAEQQIDATAEDEGVDPARLENAGDTDADPADLLEQAISVPLQDDYDR</sequence>
<keyword evidence="3" id="KW-1185">Reference proteome</keyword>
<gene>
    <name evidence="2" type="ORF">KV112_03165</name>
</gene>
<protein>
    <submittedName>
        <fullName evidence="2">Uncharacterized protein</fullName>
    </submittedName>
</protein>
<reference evidence="2 3" key="1">
    <citation type="submission" date="2023-12" db="EMBL/GenBank/DDBJ databases">
        <title>Description of new species of Mycobacterium terrae complex isolated from sewage at the Sao Paulo Zoological Park Foundation in Brazil.</title>
        <authorList>
            <person name="Romagnoli C.L."/>
            <person name="Conceicao E.C."/>
            <person name="Machado E."/>
            <person name="Barreto L.B.P.F."/>
            <person name="Sharma A."/>
            <person name="Silva N.M."/>
            <person name="Marques L.E."/>
            <person name="Juliana M.A."/>
            <person name="Lourenco M.C.S."/>
            <person name="Digiampietri L.A."/>
            <person name="Suffys P.N."/>
            <person name="Viana-Niero C."/>
        </authorList>
    </citation>
    <scope>NUCLEOTIDE SEQUENCE [LARGE SCALE GENOMIC DNA]</scope>
    <source>
        <strain evidence="2 3">MYC123</strain>
    </source>
</reference>
<feature type="region of interest" description="Disordered" evidence="1">
    <location>
        <begin position="1"/>
        <end position="65"/>
    </location>
</feature>
<organism evidence="2 3">
    <name type="scientific">[Mycobacterium] zoologicum</name>
    <dbReference type="NCBI Taxonomy" id="2872311"/>
    <lineage>
        <taxon>Bacteria</taxon>
        <taxon>Bacillati</taxon>
        <taxon>Actinomycetota</taxon>
        <taxon>Actinomycetes</taxon>
        <taxon>Mycobacteriales</taxon>
        <taxon>Mycobacteriaceae</taxon>
        <taxon>Mycolicibacter</taxon>
    </lineage>
</organism>
<evidence type="ECO:0000313" key="3">
    <source>
        <dbReference type="Proteomes" id="UP001299046"/>
    </source>
</evidence>
<dbReference type="Proteomes" id="UP001299046">
    <property type="component" value="Unassembled WGS sequence"/>
</dbReference>
<name>A0ABU5YG19_9MYCO</name>